<dbReference type="OrthoDB" id="3239634at2"/>
<reference evidence="2 3" key="1">
    <citation type="submission" date="2014-03" db="EMBL/GenBank/DDBJ databases">
        <title>Genomics of Bifidobacteria.</title>
        <authorList>
            <person name="Ventura M."/>
            <person name="Milani C."/>
            <person name="Lugli G.A."/>
        </authorList>
    </citation>
    <scope>NUCLEOTIDE SEQUENCE [LARGE SCALE GENOMIC DNA]</scope>
    <source>
        <strain evidence="2 3">DSM 22767</strain>
    </source>
</reference>
<accession>A0A086ZDY4</accession>
<evidence type="ECO:0000313" key="3">
    <source>
        <dbReference type="Proteomes" id="UP000029096"/>
    </source>
</evidence>
<proteinExistence type="predicted"/>
<gene>
    <name evidence="2" type="ORF">BBOH_1458</name>
</gene>
<evidence type="ECO:0000313" key="2">
    <source>
        <dbReference type="EMBL" id="KFI44734.1"/>
    </source>
</evidence>
<name>A0A086ZDY4_9BIFI</name>
<sequence>MITTTTHSRTSKRPSASTPGPQSRNYLTPMLVGNRDLPGPLSMNRLSGYGAVHQLDDVNGYLAEYSETLFGRGMIMGNIVPRNTVACLTTAAWVWLSGAFPDTISVVSASHYRVPIYGRTVTTIYRKMPEGHVSQIAGLKLTSPTRTTCDIALQTNKEIPCRERSELVCSLIQEYHVDPSECLDIIANNRHWPNTSQARRLLKSVEHCFERFDQASNY</sequence>
<feature type="region of interest" description="Disordered" evidence="1">
    <location>
        <begin position="1"/>
        <end position="25"/>
    </location>
</feature>
<protein>
    <recommendedName>
        <fullName evidence="4">AbiEi antitoxin C-terminal domain-containing protein</fullName>
    </recommendedName>
</protein>
<dbReference type="EMBL" id="JGYP01000005">
    <property type="protein sequence ID" value="KFI44734.1"/>
    <property type="molecule type" value="Genomic_DNA"/>
</dbReference>
<keyword evidence="3" id="KW-1185">Reference proteome</keyword>
<organism evidence="2 3">
    <name type="scientific">Bifidobacterium bohemicum DSM 22767</name>
    <dbReference type="NCBI Taxonomy" id="1437606"/>
    <lineage>
        <taxon>Bacteria</taxon>
        <taxon>Bacillati</taxon>
        <taxon>Actinomycetota</taxon>
        <taxon>Actinomycetes</taxon>
        <taxon>Bifidobacteriales</taxon>
        <taxon>Bifidobacteriaceae</taxon>
        <taxon>Bifidobacterium</taxon>
    </lineage>
</organism>
<evidence type="ECO:0000256" key="1">
    <source>
        <dbReference type="SAM" id="MobiDB-lite"/>
    </source>
</evidence>
<dbReference type="eggNOG" id="ENOG5031JNZ">
    <property type="taxonomic scope" value="Bacteria"/>
</dbReference>
<dbReference type="Proteomes" id="UP000029096">
    <property type="component" value="Unassembled WGS sequence"/>
</dbReference>
<dbReference type="RefSeq" id="WP_143242506.1">
    <property type="nucleotide sequence ID" value="NZ_JDUS01000021.1"/>
</dbReference>
<evidence type="ECO:0008006" key="4">
    <source>
        <dbReference type="Google" id="ProtNLM"/>
    </source>
</evidence>
<dbReference type="AlphaFoldDB" id="A0A086ZDY4"/>
<comment type="caution">
    <text evidence="2">The sequence shown here is derived from an EMBL/GenBank/DDBJ whole genome shotgun (WGS) entry which is preliminary data.</text>
</comment>